<organism evidence="2 3">
    <name type="scientific">Marinomonas balearica</name>
    <dbReference type="NCBI Taxonomy" id="491947"/>
    <lineage>
        <taxon>Bacteria</taxon>
        <taxon>Pseudomonadati</taxon>
        <taxon>Pseudomonadota</taxon>
        <taxon>Gammaproteobacteria</taxon>
        <taxon>Oceanospirillales</taxon>
        <taxon>Oceanospirillaceae</taxon>
        <taxon>Marinomonas</taxon>
    </lineage>
</organism>
<evidence type="ECO:0000313" key="3">
    <source>
        <dbReference type="Proteomes" id="UP000294656"/>
    </source>
</evidence>
<keyword evidence="1" id="KW-0175">Coiled coil</keyword>
<accession>A0A4R6ME41</accession>
<dbReference type="EMBL" id="SNXC01000009">
    <property type="protein sequence ID" value="TDP00032.1"/>
    <property type="molecule type" value="Genomic_DNA"/>
</dbReference>
<dbReference type="Proteomes" id="UP000294656">
    <property type="component" value="Unassembled WGS sequence"/>
</dbReference>
<evidence type="ECO:0000313" key="2">
    <source>
        <dbReference type="EMBL" id="TDP00032.1"/>
    </source>
</evidence>
<proteinExistence type="predicted"/>
<reference evidence="2 3" key="1">
    <citation type="submission" date="2019-03" db="EMBL/GenBank/DDBJ databases">
        <title>Genomic Encyclopedia of Type Strains, Phase III (KMG-III): the genomes of soil and plant-associated and newly described type strains.</title>
        <authorList>
            <person name="Whitman W."/>
        </authorList>
    </citation>
    <scope>NUCLEOTIDE SEQUENCE [LARGE SCALE GENOMIC DNA]</scope>
    <source>
        <strain evidence="2 3">CECT 7378</strain>
    </source>
</reference>
<keyword evidence="3" id="KW-1185">Reference proteome</keyword>
<dbReference type="OrthoDB" id="6103324at2"/>
<dbReference type="RefSeq" id="WP_133502851.1">
    <property type="nucleotide sequence ID" value="NZ_SNXC01000009.1"/>
</dbReference>
<comment type="caution">
    <text evidence="2">The sequence shown here is derived from an EMBL/GenBank/DDBJ whole genome shotgun (WGS) entry which is preliminary data.</text>
</comment>
<gene>
    <name evidence="2" type="ORF">DFP79_1051</name>
</gene>
<protein>
    <submittedName>
        <fullName evidence="2">Uncharacterized protein</fullName>
    </submittedName>
</protein>
<name>A0A4R6ME41_9GAMM</name>
<evidence type="ECO:0000256" key="1">
    <source>
        <dbReference type="SAM" id="Coils"/>
    </source>
</evidence>
<sequence>MARKANISREEIISACWHLLEQNHFPNIPRLAAHFFALDGRKCSNTTLLNGVTEWEELYHEHKKNELSELDSLIDPALKRFSRDITQTLAILFDEKTADIEEHFSLKEGSLSGQYLSLSNVVAEQEKEIEKLSSENIELNTENRLLKQELSQTSAQLDNQLSQSRVFQSLISKQEAELKEQSLNVAQREVDLAKQDAKIQSLLEDNQKLASQLERQQQSSQHNHQQMLLIEQLISKVGGLEQSMIELDNKGAAKN</sequence>
<feature type="coiled-coil region" evidence="1">
    <location>
        <begin position="115"/>
        <end position="250"/>
    </location>
</feature>
<dbReference type="AlphaFoldDB" id="A0A4R6ME41"/>